<keyword evidence="2" id="KW-1185">Reference proteome</keyword>
<dbReference type="PANTHER" id="PTHR31149">
    <property type="entry name" value="EXPRESSED PROTEIN"/>
    <property type="match status" value="1"/>
</dbReference>
<sequence length="581" mass="65061">MYLYTHNRANYILVQLAEGQGQSVDFENRHNIGATSISKNVKGSENLMHSQDEESMELYSRARAQEKEILYLKERIALASVKESQLLKEKYTLERKSAELRMALEEKQSEVITSASNELACRKGDLEVNLNLVNELKAVESESLIFMSSMLEILGEYGAWPHVTNASALSNSIKKQDDLQFQTNPPDKSLVCYLTDCNPPPKGPGSMLDTLSCSELASTINCQFYRLSPLQIIFTIQLVNKDEVFLALVMAIFAITRYHGRLADVNSMIGDNAQNGFVDKGIPSLSPMNNQLPSIFMDGEMRHLLNNESLLRTLPDIDRNFTDHIVDNMLDRIGFHSRSEGRAGDQFADPPMMHDKIGSFGSEGATNPEYVVTANDVDKLIAVECIPMDEEGRQGDLVRTFANDNNKITCDEEMQKEIDAYISSGLATFNVLILLANVTWKMLVFVCPALSSSVKDVARYFGKPISNCKLSAHDGSLMWKSLNYSENWEHATLFLRRSGFQVNVGRKMDVAITEKYSKDLLVERYTCADNEDLPEQVGCWPSSNTGDQREGGEKKLSASSGWTFVLLNLETRQVGARNCLI</sequence>
<dbReference type="GO" id="GO:0005886">
    <property type="term" value="C:plasma membrane"/>
    <property type="evidence" value="ECO:0007669"/>
    <property type="project" value="TreeGrafter"/>
</dbReference>
<dbReference type="EMBL" id="JACGWL010000008">
    <property type="protein sequence ID" value="KAK4397161.1"/>
    <property type="molecule type" value="Genomic_DNA"/>
</dbReference>
<organism evidence="1 2">
    <name type="scientific">Sesamum angolense</name>
    <dbReference type="NCBI Taxonomy" id="2727404"/>
    <lineage>
        <taxon>Eukaryota</taxon>
        <taxon>Viridiplantae</taxon>
        <taxon>Streptophyta</taxon>
        <taxon>Embryophyta</taxon>
        <taxon>Tracheophyta</taxon>
        <taxon>Spermatophyta</taxon>
        <taxon>Magnoliopsida</taxon>
        <taxon>eudicotyledons</taxon>
        <taxon>Gunneridae</taxon>
        <taxon>Pentapetalae</taxon>
        <taxon>asterids</taxon>
        <taxon>lamiids</taxon>
        <taxon>Lamiales</taxon>
        <taxon>Pedaliaceae</taxon>
        <taxon>Sesamum</taxon>
    </lineage>
</organism>
<protein>
    <submittedName>
        <fullName evidence="1">Uncharacterized protein</fullName>
    </submittedName>
</protein>
<reference evidence="1" key="2">
    <citation type="journal article" date="2024" name="Plant">
        <title>Genomic evolution and insights into agronomic trait innovations of Sesamum species.</title>
        <authorList>
            <person name="Miao H."/>
            <person name="Wang L."/>
            <person name="Qu L."/>
            <person name="Liu H."/>
            <person name="Sun Y."/>
            <person name="Le M."/>
            <person name="Wang Q."/>
            <person name="Wei S."/>
            <person name="Zheng Y."/>
            <person name="Lin W."/>
            <person name="Duan Y."/>
            <person name="Cao H."/>
            <person name="Xiong S."/>
            <person name="Wang X."/>
            <person name="Wei L."/>
            <person name="Li C."/>
            <person name="Ma Q."/>
            <person name="Ju M."/>
            <person name="Zhao R."/>
            <person name="Li G."/>
            <person name="Mu C."/>
            <person name="Tian Q."/>
            <person name="Mei H."/>
            <person name="Zhang T."/>
            <person name="Gao T."/>
            <person name="Zhang H."/>
        </authorList>
    </citation>
    <scope>NUCLEOTIDE SEQUENCE</scope>
    <source>
        <strain evidence="1">K16</strain>
    </source>
</reference>
<reference evidence="1" key="1">
    <citation type="submission" date="2020-06" db="EMBL/GenBank/DDBJ databases">
        <authorList>
            <person name="Li T."/>
            <person name="Hu X."/>
            <person name="Zhang T."/>
            <person name="Song X."/>
            <person name="Zhang H."/>
            <person name="Dai N."/>
            <person name="Sheng W."/>
            <person name="Hou X."/>
            <person name="Wei L."/>
        </authorList>
    </citation>
    <scope>NUCLEOTIDE SEQUENCE</scope>
    <source>
        <strain evidence="1">K16</strain>
        <tissue evidence="1">Leaf</tissue>
    </source>
</reference>
<proteinExistence type="predicted"/>
<gene>
    <name evidence="1" type="ORF">Sango_1552700</name>
</gene>
<name>A0AAE2BTG4_9LAMI</name>
<comment type="caution">
    <text evidence="1">The sequence shown here is derived from an EMBL/GenBank/DDBJ whole genome shotgun (WGS) entry which is preliminary data.</text>
</comment>
<accession>A0AAE2BTG4</accession>
<dbReference type="AlphaFoldDB" id="A0AAE2BTG4"/>
<dbReference type="Proteomes" id="UP001289374">
    <property type="component" value="Unassembled WGS sequence"/>
</dbReference>
<dbReference type="PANTHER" id="PTHR31149:SF7">
    <property type="entry name" value="EXPRESSED PROTEIN"/>
    <property type="match status" value="1"/>
</dbReference>
<evidence type="ECO:0000313" key="2">
    <source>
        <dbReference type="Proteomes" id="UP001289374"/>
    </source>
</evidence>
<evidence type="ECO:0000313" key="1">
    <source>
        <dbReference type="EMBL" id="KAK4397161.1"/>
    </source>
</evidence>